<evidence type="ECO:0000256" key="5">
    <source>
        <dbReference type="ARBA" id="ARBA00022490"/>
    </source>
</evidence>
<dbReference type="InterPro" id="IPR015797">
    <property type="entry name" value="NUDIX_hydrolase-like_dom_sf"/>
</dbReference>
<dbReference type="Pfam" id="PF00293">
    <property type="entry name" value="NUDIX"/>
    <property type="match status" value="1"/>
</dbReference>
<comment type="subcellular location">
    <subcellularLocation>
        <location evidence="3">Cytoplasm</location>
    </subcellularLocation>
    <subcellularLocation>
        <location evidence="2">Nucleus</location>
    </subcellularLocation>
</comment>
<keyword evidence="16" id="KW-1185">Reference proteome</keyword>
<dbReference type="GO" id="GO:0005634">
    <property type="term" value="C:nucleus"/>
    <property type="evidence" value="ECO:0007669"/>
    <property type="project" value="UniProtKB-SubCell"/>
</dbReference>
<evidence type="ECO:0000256" key="1">
    <source>
        <dbReference type="ARBA" id="ARBA00001946"/>
    </source>
</evidence>
<keyword evidence="7" id="KW-0378">Hydrolase</keyword>
<dbReference type="InterPro" id="IPR035979">
    <property type="entry name" value="RBD_domain_sf"/>
</dbReference>
<keyword evidence="10" id="KW-0520">NAD</keyword>
<name>A0AA36J3Q3_9DINO</name>
<dbReference type="SUPFAM" id="SSF54928">
    <property type="entry name" value="RNA-binding domain, RBD"/>
    <property type="match status" value="1"/>
</dbReference>
<dbReference type="Gene3D" id="3.30.70.330">
    <property type="match status" value="1"/>
</dbReference>
<evidence type="ECO:0000313" key="16">
    <source>
        <dbReference type="Proteomes" id="UP001178507"/>
    </source>
</evidence>
<proteinExistence type="predicted"/>
<evidence type="ECO:0000256" key="12">
    <source>
        <dbReference type="PROSITE-ProRule" id="PRU00176"/>
    </source>
</evidence>
<evidence type="ECO:0000259" key="13">
    <source>
        <dbReference type="PROSITE" id="PS50102"/>
    </source>
</evidence>
<dbReference type="GO" id="GO:0005737">
    <property type="term" value="C:cytoplasm"/>
    <property type="evidence" value="ECO:0007669"/>
    <property type="project" value="UniProtKB-SubCell"/>
</dbReference>
<reference evidence="15" key="1">
    <citation type="submission" date="2023-08" db="EMBL/GenBank/DDBJ databases">
        <authorList>
            <person name="Chen Y."/>
            <person name="Shah S."/>
            <person name="Dougan E. K."/>
            <person name="Thang M."/>
            <person name="Chan C."/>
        </authorList>
    </citation>
    <scope>NUCLEOTIDE SEQUENCE</scope>
</reference>
<evidence type="ECO:0000256" key="2">
    <source>
        <dbReference type="ARBA" id="ARBA00004123"/>
    </source>
</evidence>
<keyword evidence="5" id="KW-0963">Cytoplasm</keyword>
<organism evidence="15 16">
    <name type="scientific">Effrenium voratum</name>
    <dbReference type="NCBI Taxonomy" id="2562239"/>
    <lineage>
        <taxon>Eukaryota</taxon>
        <taxon>Sar</taxon>
        <taxon>Alveolata</taxon>
        <taxon>Dinophyceae</taxon>
        <taxon>Suessiales</taxon>
        <taxon>Symbiodiniaceae</taxon>
        <taxon>Effrenium</taxon>
    </lineage>
</organism>
<dbReference type="CDD" id="cd03429">
    <property type="entry name" value="NUDIX_NADH_pyrophosphatase_Nudt13"/>
    <property type="match status" value="1"/>
</dbReference>
<dbReference type="CDD" id="cd12324">
    <property type="entry name" value="RRM_RBM8"/>
    <property type="match status" value="1"/>
</dbReference>
<dbReference type="InterPro" id="IPR012677">
    <property type="entry name" value="Nucleotide-bd_a/b_plait_sf"/>
</dbReference>
<dbReference type="GO" id="GO:0006396">
    <property type="term" value="P:RNA processing"/>
    <property type="evidence" value="ECO:0007669"/>
    <property type="project" value="InterPro"/>
</dbReference>
<evidence type="ECO:0000256" key="11">
    <source>
        <dbReference type="ARBA" id="ARBA00023242"/>
    </source>
</evidence>
<keyword evidence="6" id="KW-0479">Metal-binding</keyword>
<accession>A0AA36J3Q3</accession>
<dbReference type="InterPro" id="IPR020084">
    <property type="entry name" value="NUDIX_hydrolase_CS"/>
</dbReference>
<dbReference type="Gene3D" id="3.90.79.10">
    <property type="entry name" value="Nucleoside Triphosphate Pyrophosphohydrolase"/>
    <property type="match status" value="1"/>
</dbReference>
<keyword evidence="8" id="KW-0460">Magnesium</keyword>
<dbReference type="SMART" id="SM00360">
    <property type="entry name" value="RRM"/>
    <property type="match status" value="1"/>
</dbReference>
<dbReference type="GO" id="GO:0016787">
    <property type="term" value="F:hydrolase activity"/>
    <property type="evidence" value="ECO:0007669"/>
    <property type="project" value="UniProtKB-KW"/>
</dbReference>
<dbReference type="InterPro" id="IPR049734">
    <property type="entry name" value="NudC-like_C"/>
</dbReference>
<evidence type="ECO:0000256" key="7">
    <source>
        <dbReference type="ARBA" id="ARBA00022801"/>
    </source>
</evidence>
<dbReference type="InterPro" id="IPR000504">
    <property type="entry name" value="RRM_dom"/>
</dbReference>
<dbReference type="InterPro" id="IPR000086">
    <property type="entry name" value="NUDIX_hydrolase_dom"/>
</dbReference>
<feature type="domain" description="Nudix hydrolase" evidence="14">
    <location>
        <begin position="1"/>
        <end position="120"/>
    </location>
</feature>
<evidence type="ECO:0000313" key="15">
    <source>
        <dbReference type="EMBL" id="CAJ1399040.1"/>
    </source>
</evidence>
<evidence type="ECO:0000256" key="10">
    <source>
        <dbReference type="ARBA" id="ARBA00023027"/>
    </source>
</evidence>
<evidence type="ECO:0000256" key="3">
    <source>
        <dbReference type="ARBA" id="ARBA00004496"/>
    </source>
</evidence>
<dbReference type="PANTHER" id="PTHR45894">
    <property type="entry name" value="RNA-BINDING PROTEIN 8A"/>
    <property type="match status" value="1"/>
</dbReference>
<dbReference type="EMBL" id="CAUJNA010003322">
    <property type="protein sequence ID" value="CAJ1399040.1"/>
    <property type="molecule type" value="Genomic_DNA"/>
</dbReference>
<dbReference type="PROSITE" id="PS00893">
    <property type="entry name" value="NUDIX_BOX"/>
    <property type="match status" value="1"/>
</dbReference>
<sequence>MMVLVTRRDRLLGRKAAWPPRFSALAGFVEFGETLEECIVREVREETDVRVDEASIRFVASQPWLFPRSLLLGFTVKALDTNIKLDANEIQDAKWFDASYVRDCVLSPAYESAAAEERFHIPSRTSLAHSLIHGWVTEMQDETGAARSIEGWVIIVAGVHEEAQEDDIFEAFSEYGDIKNLHLNLDRRTGFVKGYAFIEYENKQEADAAIKSMDGNTLLDHKLDVSWAFAKPGKKKTRR</sequence>
<keyword evidence="11" id="KW-0539">Nucleus</keyword>
<feature type="domain" description="RRM" evidence="13">
    <location>
        <begin position="152"/>
        <end position="230"/>
    </location>
</feature>
<keyword evidence="9 12" id="KW-0694">RNA-binding</keyword>
<dbReference type="InterPro" id="IPR033744">
    <property type="entry name" value="RRM_RBM8"/>
</dbReference>
<dbReference type="Pfam" id="PF00076">
    <property type="entry name" value="RRM_1"/>
    <property type="match status" value="1"/>
</dbReference>
<dbReference type="EC" id="3.6.1.22" evidence="4"/>
<evidence type="ECO:0000256" key="4">
    <source>
        <dbReference type="ARBA" id="ARBA00012381"/>
    </source>
</evidence>
<protein>
    <recommendedName>
        <fullName evidence="4">NAD(+) diphosphatase</fullName>
        <ecNumber evidence="4">3.6.1.22</ecNumber>
    </recommendedName>
</protein>
<dbReference type="InterPro" id="IPR008111">
    <property type="entry name" value="RNA-bd_8"/>
</dbReference>
<dbReference type="AlphaFoldDB" id="A0AA36J3Q3"/>
<comment type="caution">
    <text evidence="15">The sequence shown here is derived from an EMBL/GenBank/DDBJ whole genome shotgun (WGS) entry which is preliminary data.</text>
</comment>
<dbReference type="GO" id="GO:0046872">
    <property type="term" value="F:metal ion binding"/>
    <property type="evidence" value="ECO:0007669"/>
    <property type="project" value="UniProtKB-KW"/>
</dbReference>
<evidence type="ECO:0000256" key="8">
    <source>
        <dbReference type="ARBA" id="ARBA00022842"/>
    </source>
</evidence>
<comment type="cofactor">
    <cofactor evidence="1">
        <name>Mg(2+)</name>
        <dbReference type="ChEBI" id="CHEBI:18420"/>
    </cofactor>
</comment>
<evidence type="ECO:0000256" key="6">
    <source>
        <dbReference type="ARBA" id="ARBA00022723"/>
    </source>
</evidence>
<evidence type="ECO:0000259" key="14">
    <source>
        <dbReference type="PROSITE" id="PS51462"/>
    </source>
</evidence>
<dbReference type="PROSITE" id="PS51462">
    <property type="entry name" value="NUDIX"/>
    <property type="match status" value="1"/>
</dbReference>
<dbReference type="PRINTS" id="PR01738">
    <property type="entry name" value="RNABINDINGM8"/>
</dbReference>
<dbReference type="Proteomes" id="UP001178507">
    <property type="component" value="Unassembled WGS sequence"/>
</dbReference>
<dbReference type="GO" id="GO:0003729">
    <property type="term" value="F:mRNA binding"/>
    <property type="evidence" value="ECO:0007669"/>
    <property type="project" value="InterPro"/>
</dbReference>
<dbReference type="PROSITE" id="PS50102">
    <property type="entry name" value="RRM"/>
    <property type="match status" value="1"/>
</dbReference>
<gene>
    <name evidence="15" type="ORF">EVOR1521_LOCUS22661</name>
</gene>
<dbReference type="SUPFAM" id="SSF55811">
    <property type="entry name" value="Nudix"/>
    <property type="match status" value="1"/>
</dbReference>
<evidence type="ECO:0000256" key="9">
    <source>
        <dbReference type="ARBA" id="ARBA00022884"/>
    </source>
</evidence>